<protein>
    <submittedName>
        <fullName evidence="5">Serine palmitoyltransferase 2</fullName>
    </submittedName>
</protein>
<dbReference type="PANTHER" id="PTHR13693">
    <property type="entry name" value="CLASS II AMINOTRANSFERASE/8-AMINO-7-OXONONANOATE SYNTHASE"/>
    <property type="match status" value="1"/>
</dbReference>
<keyword evidence="3" id="KW-0808">Transferase</keyword>
<comment type="similarity">
    <text evidence="2">Belongs to the class-II pyridoxal-phosphate-dependent aminotransferase family.</text>
</comment>
<evidence type="ECO:0000256" key="3">
    <source>
        <dbReference type="ARBA" id="ARBA00022679"/>
    </source>
</evidence>
<evidence type="ECO:0000256" key="1">
    <source>
        <dbReference type="ARBA" id="ARBA00001933"/>
    </source>
</evidence>
<evidence type="ECO:0000256" key="2">
    <source>
        <dbReference type="ARBA" id="ARBA00008392"/>
    </source>
</evidence>
<dbReference type="InterPro" id="IPR015422">
    <property type="entry name" value="PyrdxlP-dep_Trfase_small"/>
</dbReference>
<dbReference type="InterPro" id="IPR050087">
    <property type="entry name" value="AON_synthase_class-II"/>
</dbReference>
<dbReference type="Pfam" id="PF00155">
    <property type="entry name" value="Aminotran_1_2"/>
    <property type="match status" value="1"/>
</dbReference>
<comment type="caution">
    <text evidence="5">The sequence shown here is derived from an EMBL/GenBank/DDBJ whole genome shotgun (WGS) entry which is preliminary data.</text>
</comment>
<evidence type="ECO:0000259" key="4">
    <source>
        <dbReference type="Pfam" id="PF00155"/>
    </source>
</evidence>
<name>A0ABQ8LUC4_LABRO</name>
<sequence length="137" mass="15805">MVWVCFLVSGRSRIQRLAENTVYFRRRLREMGFIIYGNNDSPVVPMMLYMPAKIGAFGREMLKRNIGVVVVGFPATPIIESRARFCISAAHTKEMLDRALDVISEVGDLLQLKYSRRKVLPSLDRPFDETTYEENEE</sequence>
<keyword evidence="6" id="KW-1185">Reference proteome</keyword>
<proteinExistence type="inferred from homology"/>
<evidence type="ECO:0000313" key="6">
    <source>
        <dbReference type="Proteomes" id="UP000830375"/>
    </source>
</evidence>
<feature type="domain" description="Aminotransferase class I/classII large" evidence="4">
    <location>
        <begin position="12"/>
        <end position="103"/>
    </location>
</feature>
<dbReference type="Proteomes" id="UP000830375">
    <property type="component" value="Unassembled WGS sequence"/>
</dbReference>
<accession>A0ABQ8LUC4</accession>
<gene>
    <name evidence="5" type="ORF">H4Q32_010910</name>
</gene>
<dbReference type="InterPro" id="IPR004839">
    <property type="entry name" value="Aminotransferase_I/II_large"/>
</dbReference>
<comment type="cofactor">
    <cofactor evidence="1">
        <name>pyridoxal 5'-phosphate</name>
        <dbReference type="ChEBI" id="CHEBI:597326"/>
    </cofactor>
</comment>
<dbReference type="EMBL" id="JACTAM010000017">
    <property type="protein sequence ID" value="KAI2654245.1"/>
    <property type="molecule type" value="Genomic_DNA"/>
</dbReference>
<dbReference type="PANTHER" id="PTHR13693:SF79">
    <property type="entry name" value="SERINE PALMITOYLTRANSFERASE 2"/>
    <property type="match status" value="1"/>
</dbReference>
<evidence type="ECO:0000313" key="5">
    <source>
        <dbReference type="EMBL" id="KAI2654245.1"/>
    </source>
</evidence>
<dbReference type="SUPFAM" id="SSF53383">
    <property type="entry name" value="PLP-dependent transferases"/>
    <property type="match status" value="1"/>
</dbReference>
<reference evidence="5 6" key="1">
    <citation type="submission" date="2022-01" db="EMBL/GenBank/DDBJ databases">
        <title>A high-quality chromosome-level genome assembly of rohu carp, Labeo rohita.</title>
        <authorList>
            <person name="Arick M.A. II"/>
            <person name="Hsu C.-Y."/>
            <person name="Magbanua Z."/>
            <person name="Pechanova O."/>
            <person name="Grover C."/>
            <person name="Miller E."/>
            <person name="Thrash A."/>
            <person name="Ezzel L."/>
            <person name="Alam S."/>
            <person name="Benzie J."/>
            <person name="Hamilton M."/>
            <person name="Karsi A."/>
            <person name="Lawrence M.L."/>
            <person name="Peterson D.G."/>
        </authorList>
    </citation>
    <scope>NUCLEOTIDE SEQUENCE [LARGE SCALE GENOMIC DNA]</scope>
    <source>
        <strain evidence="6">BAU-BD-2019</strain>
        <tissue evidence="5">Blood</tissue>
    </source>
</reference>
<dbReference type="InterPro" id="IPR015424">
    <property type="entry name" value="PyrdxlP-dep_Trfase"/>
</dbReference>
<organism evidence="5 6">
    <name type="scientific">Labeo rohita</name>
    <name type="common">Indian major carp</name>
    <name type="synonym">Cyprinus rohita</name>
    <dbReference type="NCBI Taxonomy" id="84645"/>
    <lineage>
        <taxon>Eukaryota</taxon>
        <taxon>Metazoa</taxon>
        <taxon>Chordata</taxon>
        <taxon>Craniata</taxon>
        <taxon>Vertebrata</taxon>
        <taxon>Euteleostomi</taxon>
        <taxon>Actinopterygii</taxon>
        <taxon>Neopterygii</taxon>
        <taxon>Teleostei</taxon>
        <taxon>Ostariophysi</taxon>
        <taxon>Cypriniformes</taxon>
        <taxon>Cyprinidae</taxon>
        <taxon>Labeoninae</taxon>
        <taxon>Labeonini</taxon>
        <taxon>Labeo</taxon>
    </lineage>
</organism>
<dbReference type="Gene3D" id="3.90.1150.10">
    <property type="entry name" value="Aspartate Aminotransferase, domain 1"/>
    <property type="match status" value="1"/>
</dbReference>